<accession>A0A0C1E896</accession>
<protein>
    <recommendedName>
        <fullName evidence="4">FAD/NAD(P)-binding domain-containing protein</fullName>
    </recommendedName>
</protein>
<organism evidence="2 3">
    <name type="scientific">Parachlamydia acanthamoebae</name>
    <dbReference type="NCBI Taxonomy" id="83552"/>
    <lineage>
        <taxon>Bacteria</taxon>
        <taxon>Pseudomonadati</taxon>
        <taxon>Chlamydiota</taxon>
        <taxon>Chlamydiia</taxon>
        <taxon>Parachlamydiales</taxon>
        <taxon>Parachlamydiaceae</taxon>
        <taxon>Parachlamydia</taxon>
    </lineage>
</organism>
<keyword evidence="1" id="KW-0560">Oxidoreductase</keyword>
<dbReference type="Gene3D" id="3.50.50.60">
    <property type="entry name" value="FAD/NAD(P)-binding domain"/>
    <property type="match status" value="1"/>
</dbReference>
<gene>
    <name evidence="2" type="ORF">DB43_GG00060</name>
</gene>
<name>A0A0C1E896_9BACT</name>
<proteinExistence type="predicted"/>
<evidence type="ECO:0000256" key="1">
    <source>
        <dbReference type="ARBA" id="ARBA00023002"/>
    </source>
</evidence>
<dbReference type="OMA" id="PRLQWMD"/>
<comment type="caution">
    <text evidence="2">The sequence shown here is derived from an EMBL/GenBank/DDBJ whole genome shotgun (WGS) entry which is preliminary data.</text>
</comment>
<dbReference type="SUPFAM" id="SSF51905">
    <property type="entry name" value="FAD/NAD(P)-binding domain"/>
    <property type="match status" value="1"/>
</dbReference>
<dbReference type="PATRIC" id="fig|83552.4.peg.1389"/>
<sequence>MTISKLYQLFFNQKANRLKKLECQALKELKILDYPPRKNWLPSRKTADGQKIYDVVIVGGGQTAIAVAFSLIREKITNILIFDENDRGCVGPWLTYARMDTLRTPKYTLGPDCDIPSLTFQSWYEAIYGEGAWKEIQFIPRLDWARYLTWLQTFLNLPIVNNAKVGSLRWQQQDNCFFVPVNSNEIQLVYARKIVLATGLQGSGGWSVPEHIQRNIPRKYYDQASEVIAFEKFKDKKVGILGAGPCAFDNALKCSEYGAKEVHIFSKKSKLVNLHTFLWGEYVGFLKGFSSLSDEAKFRFISKMYEIGQPPTPDGVEKVKAKNNIFTHFNSPWIDSKMLGNRPVVITPKAEEVFDALIIAIGWTVDLRLRQELNHFRDKIALWSDRMVSTNFKDEMLLRSPYLGKGSNFSEKQPGTAPYLHSIFNCTGGALLSTGFNAGTGLTGMKYSIKSIVDEIVNQLFVDDQDYFYQTLATYDHQIFEN</sequence>
<dbReference type="RefSeq" id="WP_006340162.1">
    <property type="nucleotide sequence ID" value="NZ_JSAM01000076.1"/>
</dbReference>
<dbReference type="InterPro" id="IPR050982">
    <property type="entry name" value="Auxin_biosynth/cation_transpt"/>
</dbReference>
<dbReference type="Proteomes" id="UP000031307">
    <property type="component" value="Unassembled WGS sequence"/>
</dbReference>
<dbReference type="InterPro" id="IPR036188">
    <property type="entry name" value="FAD/NAD-bd_sf"/>
</dbReference>
<dbReference type="EMBL" id="JSAM01000076">
    <property type="protein sequence ID" value="KIA77427.1"/>
    <property type="molecule type" value="Genomic_DNA"/>
</dbReference>
<evidence type="ECO:0000313" key="2">
    <source>
        <dbReference type="EMBL" id="KIA77427.1"/>
    </source>
</evidence>
<dbReference type="GO" id="GO:0050660">
    <property type="term" value="F:flavin adenine dinucleotide binding"/>
    <property type="evidence" value="ECO:0007669"/>
    <property type="project" value="TreeGrafter"/>
</dbReference>
<dbReference type="Pfam" id="PF13738">
    <property type="entry name" value="Pyr_redox_3"/>
    <property type="match status" value="1"/>
</dbReference>
<reference evidence="2 3" key="1">
    <citation type="journal article" date="2014" name="Mol. Biol. Evol.">
        <title>Massive expansion of Ubiquitination-related gene families within the Chlamydiae.</title>
        <authorList>
            <person name="Domman D."/>
            <person name="Collingro A."/>
            <person name="Lagkouvardos I."/>
            <person name="Gehre L."/>
            <person name="Weinmaier T."/>
            <person name="Rattei T."/>
            <person name="Subtil A."/>
            <person name="Horn M."/>
        </authorList>
    </citation>
    <scope>NUCLEOTIDE SEQUENCE [LARGE SCALE GENOMIC DNA]</scope>
    <source>
        <strain evidence="2 3">OEW1</strain>
    </source>
</reference>
<dbReference type="PANTHER" id="PTHR43539:SF91">
    <property type="entry name" value="FAD-DEPENDENT URATE HYDROXYLASE"/>
    <property type="match status" value="1"/>
</dbReference>
<evidence type="ECO:0000313" key="3">
    <source>
        <dbReference type="Proteomes" id="UP000031307"/>
    </source>
</evidence>
<dbReference type="AlphaFoldDB" id="A0A0C1E896"/>
<evidence type="ECO:0008006" key="4">
    <source>
        <dbReference type="Google" id="ProtNLM"/>
    </source>
</evidence>
<dbReference type="GO" id="GO:0004497">
    <property type="term" value="F:monooxygenase activity"/>
    <property type="evidence" value="ECO:0007669"/>
    <property type="project" value="TreeGrafter"/>
</dbReference>
<dbReference type="PANTHER" id="PTHR43539">
    <property type="entry name" value="FLAVIN-BINDING MONOOXYGENASE-LIKE PROTEIN (AFU_ORTHOLOGUE AFUA_4G09220)"/>
    <property type="match status" value="1"/>
</dbReference>